<keyword evidence="6" id="KW-0833">Ubl conjugation pathway</keyword>
<keyword evidence="5 6" id="KW-0539">Nucleus</keyword>
<dbReference type="InterPro" id="IPR003613">
    <property type="entry name" value="Ubox_domain"/>
</dbReference>
<keyword evidence="6" id="KW-0234">DNA repair</keyword>
<dbReference type="EMBL" id="BDIP01009082">
    <property type="protein sequence ID" value="GIQ92152.1"/>
    <property type="molecule type" value="Genomic_DNA"/>
</dbReference>
<name>A0A9K3DC85_9EUKA</name>
<dbReference type="InterPro" id="IPR004181">
    <property type="entry name" value="Znf_MIZ"/>
</dbReference>
<proteinExistence type="inferred from homology"/>
<dbReference type="InterPro" id="IPR013083">
    <property type="entry name" value="Znf_RING/FYVE/PHD"/>
</dbReference>
<dbReference type="GO" id="GO:0008270">
    <property type="term" value="F:zinc ion binding"/>
    <property type="evidence" value="ECO:0007669"/>
    <property type="project" value="UniProtKB-KW"/>
</dbReference>
<accession>A0A9K3DC85</accession>
<dbReference type="Proteomes" id="UP000265618">
    <property type="component" value="Unassembled WGS sequence"/>
</dbReference>
<evidence type="ECO:0000259" key="7">
    <source>
        <dbReference type="PROSITE" id="PS51698"/>
    </source>
</evidence>
<comment type="function">
    <text evidence="6">Ubiquitin-protein ligase which is mainly involved pre-mRNA splicing and DNA repair. Required for pre-mRNA splicing as component of the spliceosome.</text>
</comment>
<evidence type="ECO:0000313" key="9">
    <source>
        <dbReference type="Proteomes" id="UP000265618"/>
    </source>
</evidence>
<dbReference type="FunFam" id="3.30.40.10:FF:000027">
    <property type="entry name" value="Pre-mRNA-processing factor 19, putative"/>
    <property type="match status" value="1"/>
</dbReference>
<sequence>MYCNISGQVTDHPVVSTKSGHVYDKQLIERYIDKVGKCPATG</sequence>
<dbReference type="GO" id="GO:0061630">
    <property type="term" value="F:ubiquitin protein ligase activity"/>
    <property type="evidence" value="ECO:0007669"/>
    <property type="project" value="UniProtKB-UniRule"/>
</dbReference>
<gene>
    <name evidence="8" type="ORF">KIPB_015766</name>
</gene>
<keyword evidence="6" id="KW-0808">Transferase</keyword>
<dbReference type="OrthoDB" id="687049at2759"/>
<keyword evidence="6" id="KW-0508">mRNA splicing</keyword>
<dbReference type="GO" id="GO:0006281">
    <property type="term" value="P:DNA repair"/>
    <property type="evidence" value="ECO:0007669"/>
    <property type="project" value="UniProtKB-KW"/>
</dbReference>
<evidence type="ECO:0000256" key="5">
    <source>
        <dbReference type="ARBA" id="ARBA00023242"/>
    </source>
</evidence>
<feature type="domain" description="U-box" evidence="7">
    <location>
        <begin position="1"/>
        <end position="42"/>
    </location>
</feature>
<dbReference type="SUPFAM" id="SSF57850">
    <property type="entry name" value="RING/U-box"/>
    <property type="match status" value="1"/>
</dbReference>
<feature type="non-terminal residue" evidence="8">
    <location>
        <position position="42"/>
    </location>
</feature>
<dbReference type="AlphaFoldDB" id="A0A9K3DC85"/>
<organism evidence="8 9">
    <name type="scientific">Kipferlia bialata</name>
    <dbReference type="NCBI Taxonomy" id="797122"/>
    <lineage>
        <taxon>Eukaryota</taxon>
        <taxon>Metamonada</taxon>
        <taxon>Carpediemonas-like organisms</taxon>
        <taxon>Kipferlia</taxon>
    </lineage>
</organism>
<keyword evidence="6" id="KW-0227">DNA damage</keyword>
<keyword evidence="4" id="KW-0862">Zinc</keyword>
<evidence type="ECO:0000256" key="3">
    <source>
        <dbReference type="ARBA" id="ARBA00022771"/>
    </source>
</evidence>
<dbReference type="InterPro" id="IPR038959">
    <property type="entry name" value="Prp19"/>
</dbReference>
<dbReference type="GO" id="GO:0000398">
    <property type="term" value="P:mRNA splicing, via spliceosome"/>
    <property type="evidence" value="ECO:0007669"/>
    <property type="project" value="InterPro"/>
</dbReference>
<dbReference type="PROSITE" id="PS51698">
    <property type="entry name" value="U_BOX"/>
    <property type="match status" value="1"/>
</dbReference>
<reference evidence="8 9" key="1">
    <citation type="journal article" date="2018" name="PLoS ONE">
        <title>The draft genome of Kipferlia bialata reveals reductive genome evolution in fornicate parasites.</title>
        <authorList>
            <person name="Tanifuji G."/>
            <person name="Takabayashi S."/>
            <person name="Kume K."/>
            <person name="Takagi M."/>
            <person name="Nakayama T."/>
            <person name="Kamikawa R."/>
            <person name="Inagaki Y."/>
            <person name="Hashimoto T."/>
        </authorList>
    </citation>
    <scope>NUCLEOTIDE SEQUENCE [LARGE SCALE GENOMIC DNA]</scope>
    <source>
        <strain evidence="8">NY0173</strain>
    </source>
</reference>
<comment type="similarity">
    <text evidence="6">Belongs to the WD repeat PRP19 family.</text>
</comment>
<comment type="catalytic activity">
    <reaction evidence="6">
        <text>S-ubiquitinyl-[E2 ubiquitin-conjugating enzyme]-L-cysteine + [acceptor protein]-L-lysine = [E2 ubiquitin-conjugating enzyme]-L-cysteine + N(6)-ubiquitinyl-[acceptor protein]-L-lysine.</text>
        <dbReference type="EC" id="2.3.2.27"/>
    </reaction>
</comment>
<dbReference type="PANTHER" id="PTHR43995:SF1">
    <property type="entry name" value="PRE-MRNA-PROCESSING FACTOR 19"/>
    <property type="match status" value="1"/>
</dbReference>
<keyword evidence="2" id="KW-0479">Metal-binding</keyword>
<comment type="pathway">
    <text evidence="6">Protein modification; protein ubiquitination.</text>
</comment>
<keyword evidence="9" id="KW-1185">Reference proteome</keyword>
<dbReference type="GO" id="GO:0000974">
    <property type="term" value="C:Prp19 complex"/>
    <property type="evidence" value="ECO:0007669"/>
    <property type="project" value="UniProtKB-UniRule"/>
</dbReference>
<dbReference type="GO" id="GO:0005737">
    <property type="term" value="C:cytoplasm"/>
    <property type="evidence" value="ECO:0007669"/>
    <property type="project" value="TreeGrafter"/>
</dbReference>
<dbReference type="GO" id="GO:0071006">
    <property type="term" value="C:U2-type catalytic step 1 spliceosome"/>
    <property type="evidence" value="ECO:0007669"/>
    <property type="project" value="TreeGrafter"/>
</dbReference>
<keyword evidence="6" id="KW-0507">mRNA processing</keyword>
<evidence type="ECO:0000256" key="1">
    <source>
        <dbReference type="ARBA" id="ARBA00004123"/>
    </source>
</evidence>
<dbReference type="Pfam" id="PF11789">
    <property type="entry name" value="zf-Nse"/>
    <property type="match status" value="1"/>
</dbReference>
<dbReference type="PANTHER" id="PTHR43995">
    <property type="entry name" value="PRE-MRNA-PROCESSING FACTOR 19"/>
    <property type="match status" value="1"/>
</dbReference>
<evidence type="ECO:0000256" key="4">
    <source>
        <dbReference type="ARBA" id="ARBA00022833"/>
    </source>
</evidence>
<protein>
    <recommendedName>
        <fullName evidence="6">Pre-mRNA-processing factor 19</fullName>
        <ecNumber evidence="6">2.3.2.27</ecNumber>
    </recommendedName>
</protein>
<keyword evidence="3" id="KW-0863">Zinc-finger</keyword>
<dbReference type="EC" id="2.3.2.27" evidence="6"/>
<dbReference type="GO" id="GO:0070534">
    <property type="term" value="P:protein K63-linked ubiquitination"/>
    <property type="evidence" value="ECO:0007669"/>
    <property type="project" value="UniProtKB-UniRule"/>
</dbReference>
<comment type="subcellular location">
    <subcellularLocation>
        <location evidence="1 6">Nucleus</location>
    </subcellularLocation>
</comment>
<comment type="subunit">
    <text evidence="6">Homotetramer.</text>
</comment>
<keyword evidence="6" id="KW-0747">Spliceosome</keyword>
<dbReference type="Gene3D" id="3.30.40.10">
    <property type="entry name" value="Zinc/RING finger domain, C3HC4 (zinc finger)"/>
    <property type="match status" value="1"/>
</dbReference>
<evidence type="ECO:0000313" key="8">
    <source>
        <dbReference type="EMBL" id="GIQ92152.1"/>
    </source>
</evidence>
<comment type="caution">
    <text evidence="8">The sequence shown here is derived from an EMBL/GenBank/DDBJ whole genome shotgun (WGS) entry which is preliminary data.</text>
</comment>
<evidence type="ECO:0000256" key="2">
    <source>
        <dbReference type="ARBA" id="ARBA00022723"/>
    </source>
</evidence>
<evidence type="ECO:0000256" key="6">
    <source>
        <dbReference type="RuleBase" id="RU367101"/>
    </source>
</evidence>